<evidence type="ECO:0000313" key="2">
    <source>
        <dbReference type="Proteomes" id="UP000799754"/>
    </source>
</evidence>
<organism evidence="1 2">
    <name type="scientific">Macroventuria anomochaeta</name>
    <dbReference type="NCBI Taxonomy" id="301207"/>
    <lineage>
        <taxon>Eukaryota</taxon>
        <taxon>Fungi</taxon>
        <taxon>Dikarya</taxon>
        <taxon>Ascomycota</taxon>
        <taxon>Pezizomycotina</taxon>
        <taxon>Dothideomycetes</taxon>
        <taxon>Pleosporomycetidae</taxon>
        <taxon>Pleosporales</taxon>
        <taxon>Pleosporineae</taxon>
        <taxon>Didymellaceae</taxon>
        <taxon>Macroventuria</taxon>
    </lineage>
</organism>
<accession>A0ACB6S8E5</accession>
<protein>
    <submittedName>
        <fullName evidence="1">Fructose-bisphosphate aldolase</fullName>
    </submittedName>
</protein>
<sequence>METSHDAYPQNNLTWRILHKAQKNSYAVGAFNCYNDDGVLAVIRAAEAKKSPAIIQLFPWTLHFQGPDFVRYVVARAHAASVPIAVHLDHCIDDSDVETALSLPLDSIMVDASGLEPETNIAYCSGIARRAAKLGITVEAEMGRIEGGEDGLKTMELEGLLTDPHTAQEFVRRTGVHFLAPSFGNVHGPYPPGGAEKFWQLDRLQAIGKAVGNDIPLVLHGTHPVADELFHEAMARGIVKINLNRNVRDEYTAFVGENWSKDELTQLKEKAVKVYAKSIERAMDMLRSSGKAA</sequence>
<reference evidence="1" key="1">
    <citation type="journal article" date="2020" name="Stud. Mycol.">
        <title>101 Dothideomycetes genomes: a test case for predicting lifestyles and emergence of pathogens.</title>
        <authorList>
            <person name="Haridas S."/>
            <person name="Albert R."/>
            <person name="Binder M."/>
            <person name="Bloem J."/>
            <person name="Labutti K."/>
            <person name="Salamov A."/>
            <person name="Andreopoulos B."/>
            <person name="Baker S."/>
            <person name="Barry K."/>
            <person name="Bills G."/>
            <person name="Bluhm B."/>
            <person name="Cannon C."/>
            <person name="Castanera R."/>
            <person name="Culley D."/>
            <person name="Daum C."/>
            <person name="Ezra D."/>
            <person name="Gonzalez J."/>
            <person name="Henrissat B."/>
            <person name="Kuo A."/>
            <person name="Liang C."/>
            <person name="Lipzen A."/>
            <person name="Lutzoni F."/>
            <person name="Magnuson J."/>
            <person name="Mondo S."/>
            <person name="Nolan M."/>
            <person name="Ohm R."/>
            <person name="Pangilinan J."/>
            <person name="Park H.-J."/>
            <person name="Ramirez L."/>
            <person name="Alfaro M."/>
            <person name="Sun H."/>
            <person name="Tritt A."/>
            <person name="Yoshinaga Y."/>
            <person name="Zwiers L.-H."/>
            <person name="Turgeon B."/>
            <person name="Goodwin S."/>
            <person name="Spatafora J."/>
            <person name="Crous P."/>
            <person name="Grigoriev I."/>
        </authorList>
    </citation>
    <scope>NUCLEOTIDE SEQUENCE</scope>
    <source>
        <strain evidence="1">CBS 525.71</strain>
    </source>
</reference>
<proteinExistence type="predicted"/>
<gene>
    <name evidence="1" type="ORF">BU25DRAFT_484854</name>
</gene>
<keyword evidence="2" id="KW-1185">Reference proteome</keyword>
<evidence type="ECO:0000313" key="1">
    <source>
        <dbReference type="EMBL" id="KAF2629845.1"/>
    </source>
</evidence>
<comment type="caution">
    <text evidence="1">The sequence shown here is derived from an EMBL/GenBank/DDBJ whole genome shotgun (WGS) entry which is preliminary data.</text>
</comment>
<dbReference type="Proteomes" id="UP000799754">
    <property type="component" value="Unassembled WGS sequence"/>
</dbReference>
<dbReference type="EMBL" id="MU006708">
    <property type="protein sequence ID" value="KAF2629845.1"/>
    <property type="molecule type" value="Genomic_DNA"/>
</dbReference>
<name>A0ACB6S8E5_9PLEO</name>